<reference evidence="3" key="2">
    <citation type="submission" date="2015-01" db="EMBL/GenBank/DDBJ databases">
        <title>Evolutionary Origins and Diversification of the Mycorrhizal Mutualists.</title>
        <authorList>
            <consortium name="DOE Joint Genome Institute"/>
            <consortium name="Mycorrhizal Genomics Consortium"/>
            <person name="Kohler A."/>
            <person name="Kuo A."/>
            <person name="Nagy L.G."/>
            <person name="Floudas D."/>
            <person name="Copeland A."/>
            <person name="Barry K.W."/>
            <person name="Cichocki N."/>
            <person name="Veneault-Fourrey C."/>
            <person name="LaButti K."/>
            <person name="Lindquist E.A."/>
            <person name="Lipzen A."/>
            <person name="Lundell T."/>
            <person name="Morin E."/>
            <person name="Murat C."/>
            <person name="Riley R."/>
            <person name="Ohm R."/>
            <person name="Sun H."/>
            <person name="Tunlid A."/>
            <person name="Henrissat B."/>
            <person name="Grigoriev I.V."/>
            <person name="Hibbett D.S."/>
            <person name="Martin F."/>
        </authorList>
    </citation>
    <scope>NUCLEOTIDE SEQUENCE [LARGE SCALE GENOMIC DNA]</scope>
    <source>
        <strain evidence="3">Ve08.2h10</strain>
    </source>
</reference>
<dbReference type="HOGENOM" id="CLU_2638773_0_0_1"/>
<keyword evidence="1" id="KW-0472">Membrane</keyword>
<dbReference type="AlphaFoldDB" id="A0A0D0ECQ7"/>
<organism evidence="2 3">
    <name type="scientific">Paxillus rubicundulus Ve08.2h10</name>
    <dbReference type="NCBI Taxonomy" id="930991"/>
    <lineage>
        <taxon>Eukaryota</taxon>
        <taxon>Fungi</taxon>
        <taxon>Dikarya</taxon>
        <taxon>Basidiomycota</taxon>
        <taxon>Agaricomycotina</taxon>
        <taxon>Agaricomycetes</taxon>
        <taxon>Agaricomycetidae</taxon>
        <taxon>Boletales</taxon>
        <taxon>Paxilineae</taxon>
        <taxon>Paxillaceae</taxon>
        <taxon>Paxillus</taxon>
    </lineage>
</organism>
<evidence type="ECO:0000313" key="3">
    <source>
        <dbReference type="Proteomes" id="UP000054538"/>
    </source>
</evidence>
<proteinExistence type="predicted"/>
<evidence type="ECO:0000313" key="2">
    <source>
        <dbReference type="EMBL" id="KIK99790.1"/>
    </source>
</evidence>
<evidence type="ECO:0000256" key="1">
    <source>
        <dbReference type="SAM" id="Phobius"/>
    </source>
</evidence>
<keyword evidence="1" id="KW-1133">Transmembrane helix</keyword>
<reference evidence="2 3" key="1">
    <citation type="submission" date="2014-04" db="EMBL/GenBank/DDBJ databases">
        <authorList>
            <consortium name="DOE Joint Genome Institute"/>
            <person name="Kuo A."/>
            <person name="Kohler A."/>
            <person name="Jargeat P."/>
            <person name="Nagy L.G."/>
            <person name="Floudas D."/>
            <person name="Copeland A."/>
            <person name="Barry K.W."/>
            <person name="Cichocki N."/>
            <person name="Veneault-Fourrey C."/>
            <person name="LaButti K."/>
            <person name="Lindquist E.A."/>
            <person name="Lipzen A."/>
            <person name="Lundell T."/>
            <person name="Morin E."/>
            <person name="Murat C."/>
            <person name="Sun H."/>
            <person name="Tunlid A."/>
            <person name="Henrissat B."/>
            <person name="Grigoriev I.V."/>
            <person name="Hibbett D.S."/>
            <person name="Martin F."/>
            <person name="Nordberg H.P."/>
            <person name="Cantor M.N."/>
            <person name="Hua S.X."/>
        </authorList>
    </citation>
    <scope>NUCLEOTIDE SEQUENCE [LARGE SCALE GENOMIC DNA]</scope>
    <source>
        <strain evidence="2 3">Ve08.2h10</strain>
    </source>
</reference>
<feature type="transmembrane region" description="Helical" evidence="1">
    <location>
        <begin position="26"/>
        <end position="46"/>
    </location>
</feature>
<dbReference type="InParanoid" id="A0A0D0ECQ7"/>
<accession>A0A0D0ECQ7</accession>
<dbReference type="EMBL" id="KN824849">
    <property type="protein sequence ID" value="KIK99790.1"/>
    <property type="molecule type" value="Genomic_DNA"/>
</dbReference>
<protein>
    <submittedName>
        <fullName evidence="2">Uncharacterized protein</fullName>
    </submittedName>
</protein>
<name>A0A0D0ECQ7_9AGAM</name>
<keyword evidence="1" id="KW-0812">Transmembrane</keyword>
<dbReference type="Proteomes" id="UP000054538">
    <property type="component" value="Unassembled WGS sequence"/>
</dbReference>
<gene>
    <name evidence="2" type="ORF">PAXRUDRAFT_822322</name>
</gene>
<sequence length="77" mass="8721">MPSQGIDTFTVYSKLRYHCLISESDFLLILNIWSVMFSTGPCILVFKVAVMTTTQALTPVHDVPENACRMRLNQRNG</sequence>
<keyword evidence="3" id="KW-1185">Reference proteome</keyword>